<evidence type="ECO:0000256" key="1">
    <source>
        <dbReference type="ARBA" id="ARBA00022741"/>
    </source>
</evidence>
<keyword evidence="3" id="KW-0143">Chaperone</keyword>
<evidence type="ECO:0000256" key="2">
    <source>
        <dbReference type="ARBA" id="ARBA00022840"/>
    </source>
</evidence>
<proteinExistence type="predicted"/>
<name>A0A8R1IMK8_CAEJA</name>
<sequence length="213" mass="22638">MIPEDRKRKKLVEVLESQFQPPIIIFVNQKKGADMLAKGLVKLGFHPTVLHGGKGQDAREYALQALKDGTSDILVATDVAGREAVLPGAAAFEIAAYVMLTSEMESLKGRSKLGAQAFAKALLVIPKTLAVNGGYDAQETLVKLIEEKTAAGPDLAVGLDLETGGAGEPQGIWDNVTVKKNSISSATVLACNLLLVDEVMRAGMTNLKQTQPE</sequence>
<dbReference type="AlphaFoldDB" id="A0A8R1IMK8"/>
<evidence type="ECO:0000313" key="6">
    <source>
        <dbReference type="Proteomes" id="UP000005237"/>
    </source>
</evidence>
<accession>A0A8R1IMK8</accession>
<dbReference type="InterPro" id="IPR001650">
    <property type="entry name" value="Helicase_C-like"/>
</dbReference>
<dbReference type="SUPFAM" id="SSF48592">
    <property type="entry name" value="GroEL equatorial domain-like"/>
    <property type="match status" value="1"/>
</dbReference>
<evidence type="ECO:0000259" key="4">
    <source>
        <dbReference type="PROSITE" id="PS51194"/>
    </source>
</evidence>
<keyword evidence="2" id="KW-0067">ATP-binding</keyword>
<keyword evidence="6" id="KW-1185">Reference proteome</keyword>
<evidence type="ECO:0000313" key="5">
    <source>
        <dbReference type="EnsemblMetazoa" id="CJA34601.1"/>
    </source>
</evidence>
<keyword evidence="1" id="KW-0547">Nucleotide-binding</keyword>
<dbReference type="InterPro" id="IPR017998">
    <property type="entry name" value="Chaperone_TCP-1"/>
</dbReference>
<dbReference type="Gene3D" id="1.10.560.10">
    <property type="entry name" value="GroEL-like equatorial domain"/>
    <property type="match status" value="1"/>
</dbReference>
<dbReference type="GO" id="GO:0140662">
    <property type="term" value="F:ATP-dependent protein folding chaperone"/>
    <property type="evidence" value="ECO:0007669"/>
    <property type="project" value="InterPro"/>
</dbReference>
<reference evidence="6" key="1">
    <citation type="submission" date="2010-08" db="EMBL/GenBank/DDBJ databases">
        <authorList>
            <consortium name="Caenorhabditis japonica Sequencing Consortium"/>
            <person name="Wilson R.K."/>
        </authorList>
    </citation>
    <scope>NUCLEOTIDE SEQUENCE [LARGE SCALE GENOMIC DNA]</scope>
    <source>
        <strain evidence="6">DF5081</strain>
    </source>
</reference>
<dbReference type="InterPro" id="IPR002423">
    <property type="entry name" value="Cpn60/GroEL/TCP-1"/>
</dbReference>
<dbReference type="Pfam" id="PF00118">
    <property type="entry name" value="Cpn60_TCP1"/>
    <property type="match status" value="1"/>
</dbReference>
<reference evidence="5" key="2">
    <citation type="submission" date="2022-06" db="UniProtKB">
        <authorList>
            <consortium name="EnsemblMetazoa"/>
        </authorList>
    </citation>
    <scope>IDENTIFICATION</scope>
    <source>
        <strain evidence="5">DF5081</strain>
    </source>
</reference>
<dbReference type="EnsemblMetazoa" id="CJA34601.1">
    <property type="protein sequence ID" value="CJA34601.1"/>
    <property type="gene ID" value="WBGene00210448"/>
</dbReference>
<dbReference type="GO" id="GO:0005524">
    <property type="term" value="F:ATP binding"/>
    <property type="evidence" value="ECO:0007669"/>
    <property type="project" value="UniProtKB-KW"/>
</dbReference>
<dbReference type="InterPro" id="IPR027413">
    <property type="entry name" value="GROEL-like_equatorial_sf"/>
</dbReference>
<dbReference type="Proteomes" id="UP000005237">
    <property type="component" value="Unassembled WGS sequence"/>
</dbReference>
<feature type="domain" description="Helicase C-terminal" evidence="4">
    <location>
        <begin position="7"/>
        <end position="163"/>
    </location>
</feature>
<dbReference type="PROSITE" id="PS51194">
    <property type="entry name" value="HELICASE_CTER"/>
    <property type="match status" value="1"/>
</dbReference>
<dbReference type="PANTHER" id="PTHR11353">
    <property type="entry name" value="CHAPERONIN"/>
    <property type="match status" value="1"/>
</dbReference>
<organism evidence="5 6">
    <name type="scientific">Caenorhabditis japonica</name>
    <dbReference type="NCBI Taxonomy" id="281687"/>
    <lineage>
        <taxon>Eukaryota</taxon>
        <taxon>Metazoa</taxon>
        <taxon>Ecdysozoa</taxon>
        <taxon>Nematoda</taxon>
        <taxon>Chromadorea</taxon>
        <taxon>Rhabditida</taxon>
        <taxon>Rhabditina</taxon>
        <taxon>Rhabditomorpha</taxon>
        <taxon>Rhabditoidea</taxon>
        <taxon>Rhabditidae</taxon>
        <taxon>Peloderinae</taxon>
        <taxon>Caenorhabditis</taxon>
    </lineage>
</organism>
<protein>
    <submittedName>
        <fullName evidence="5">Helicase C-terminal domain-containing protein</fullName>
    </submittedName>
</protein>
<evidence type="ECO:0000256" key="3">
    <source>
        <dbReference type="ARBA" id="ARBA00023186"/>
    </source>
</evidence>